<organism evidence="1 2">
    <name type="scientific">Araneus ventricosus</name>
    <name type="common">Orbweaver spider</name>
    <name type="synonym">Epeira ventricosa</name>
    <dbReference type="NCBI Taxonomy" id="182803"/>
    <lineage>
        <taxon>Eukaryota</taxon>
        <taxon>Metazoa</taxon>
        <taxon>Ecdysozoa</taxon>
        <taxon>Arthropoda</taxon>
        <taxon>Chelicerata</taxon>
        <taxon>Arachnida</taxon>
        <taxon>Araneae</taxon>
        <taxon>Araneomorphae</taxon>
        <taxon>Entelegynae</taxon>
        <taxon>Araneoidea</taxon>
        <taxon>Araneidae</taxon>
        <taxon>Araneus</taxon>
    </lineage>
</organism>
<sequence length="83" mass="8860">MSGPSTDPCKTWYVPLSAMGSFNSLSLIIIPPKKSRTSVLRLTRSSSRTGVVVPPVGVMVIQICAGDVAKTTPHQLGVQRHQS</sequence>
<evidence type="ECO:0000313" key="2">
    <source>
        <dbReference type="Proteomes" id="UP000499080"/>
    </source>
</evidence>
<gene>
    <name evidence="1" type="ORF">AVEN_141035_1</name>
</gene>
<accession>A0A4Y2UG47</accession>
<comment type="caution">
    <text evidence="1">The sequence shown here is derived from an EMBL/GenBank/DDBJ whole genome shotgun (WGS) entry which is preliminary data.</text>
</comment>
<dbReference type="AlphaFoldDB" id="A0A4Y2UG47"/>
<evidence type="ECO:0000313" key="1">
    <source>
        <dbReference type="EMBL" id="GBO11084.1"/>
    </source>
</evidence>
<proteinExistence type="predicted"/>
<dbReference type="Proteomes" id="UP000499080">
    <property type="component" value="Unassembled WGS sequence"/>
</dbReference>
<dbReference type="EMBL" id="BGPR01036015">
    <property type="protein sequence ID" value="GBO11084.1"/>
    <property type="molecule type" value="Genomic_DNA"/>
</dbReference>
<name>A0A4Y2UG47_ARAVE</name>
<protein>
    <submittedName>
        <fullName evidence="1">Uncharacterized protein</fullName>
    </submittedName>
</protein>
<keyword evidence="2" id="KW-1185">Reference proteome</keyword>
<reference evidence="1 2" key="1">
    <citation type="journal article" date="2019" name="Sci. Rep.">
        <title>Orb-weaving spider Araneus ventricosus genome elucidates the spidroin gene catalogue.</title>
        <authorList>
            <person name="Kono N."/>
            <person name="Nakamura H."/>
            <person name="Ohtoshi R."/>
            <person name="Moran D.A.P."/>
            <person name="Shinohara A."/>
            <person name="Yoshida Y."/>
            <person name="Fujiwara M."/>
            <person name="Mori M."/>
            <person name="Tomita M."/>
            <person name="Arakawa K."/>
        </authorList>
    </citation>
    <scope>NUCLEOTIDE SEQUENCE [LARGE SCALE GENOMIC DNA]</scope>
</reference>